<reference evidence="2" key="1">
    <citation type="submission" date="2009-10" db="EMBL/GenBank/DDBJ databases">
        <title>Diversity of trophic interactions inside an arsenic-rich microbial ecosystem.</title>
        <authorList>
            <person name="Bertin P.N."/>
            <person name="Heinrich-Salmeron A."/>
            <person name="Pelletier E."/>
            <person name="Goulhen-Chollet F."/>
            <person name="Arsene-Ploetze F."/>
            <person name="Gallien S."/>
            <person name="Calteau A."/>
            <person name="Vallenet D."/>
            <person name="Casiot C."/>
            <person name="Chane-Woon-Ming B."/>
            <person name="Giloteaux L."/>
            <person name="Barakat M."/>
            <person name="Bonnefoy V."/>
            <person name="Bruneel O."/>
            <person name="Chandler M."/>
            <person name="Cleiss J."/>
            <person name="Duran R."/>
            <person name="Elbaz-Poulichet F."/>
            <person name="Fonknechten N."/>
            <person name="Lauga B."/>
            <person name="Mornico D."/>
            <person name="Ortet P."/>
            <person name="Schaeffer C."/>
            <person name="Siguier P."/>
            <person name="Alexander Thil Smith A."/>
            <person name="Van Dorsselaer A."/>
            <person name="Weissenbach J."/>
            <person name="Medigue C."/>
            <person name="Le Paslier D."/>
        </authorList>
    </citation>
    <scope>NUCLEOTIDE SEQUENCE</scope>
</reference>
<dbReference type="InterPro" id="IPR016155">
    <property type="entry name" value="Mopterin_synth/thiamin_S_b"/>
</dbReference>
<dbReference type="PANTHER" id="PTHR37483">
    <property type="entry name" value="UPF0125 PROTEIN RATB"/>
    <property type="match status" value="1"/>
</dbReference>
<dbReference type="EMBL" id="CABM01000048">
    <property type="protein sequence ID" value="CBH97907.1"/>
    <property type="molecule type" value="Genomic_DNA"/>
</dbReference>
<dbReference type="HAMAP" id="MF_00460">
    <property type="entry name" value="UPF0125_RnfH"/>
    <property type="match status" value="1"/>
</dbReference>
<evidence type="ECO:0000313" key="2">
    <source>
        <dbReference type="EMBL" id="CBH97907.1"/>
    </source>
</evidence>
<accession>E6PSK0</accession>
<evidence type="ECO:0000256" key="1">
    <source>
        <dbReference type="ARBA" id="ARBA00010645"/>
    </source>
</evidence>
<name>E6PSK0_9ZZZZ</name>
<dbReference type="InterPro" id="IPR005346">
    <property type="entry name" value="RnfH"/>
</dbReference>
<dbReference type="PANTHER" id="PTHR37483:SF1">
    <property type="entry name" value="UPF0125 PROTEIN RATB"/>
    <property type="match status" value="1"/>
</dbReference>
<comment type="caution">
    <text evidence="2">The sequence shown here is derived from an EMBL/GenBank/DDBJ whole genome shotgun (WGS) entry which is preliminary data.</text>
</comment>
<dbReference type="AlphaFoldDB" id="E6PSK0"/>
<gene>
    <name evidence="2" type="ORF">CARN2_3383</name>
</gene>
<comment type="similarity">
    <text evidence="1">Belongs to the UPF0125 (RnfH) family.</text>
</comment>
<protein>
    <recommendedName>
        <fullName evidence="3">Persistence and stress-resistance antitoxin PasI</fullName>
    </recommendedName>
</protein>
<dbReference type="InterPro" id="IPR037021">
    <property type="entry name" value="RnfH_sf"/>
</dbReference>
<organism evidence="2">
    <name type="scientific">mine drainage metagenome</name>
    <dbReference type="NCBI Taxonomy" id="410659"/>
    <lineage>
        <taxon>unclassified sequences</taxon>
        <taxon>metagenomes</taxon>
        <taxon>ecological metagenomes</taxon>
    </lineage>
</organism>
<dbReference type="SUPFAM" id="SSF54285">
    <property type="entry name" value="MoaD/ThiS"/>
    <property type="match status" value="1"/>
</dbReference>
<evidence type="ECO:0008006" key="3">
    <source>
        <dbReference type="Google" id="ProtNLM"/>
    </source>
</evidence>
<proteinExistence type="inferred from homology"/>
<dbReference type="Gene3D" id="3.10.20.280">
    <property type="entry name" value="RnfH-like"/>
    <property type="match status" value="1"/>
</dbReference>
<sequence>MAEQQAASAPGLIEVQVCWIPACGAAQLRTVRLAPGASLGDAVSRSGLDLPDSSWRDPSGHLRLAVFGVLKPASALAHPGDRIDITRPLTVDPKDARRARARKAAAQRRALRG</sequence>
<dbReference type="Pfam" id="PF03658">
    <property type="entry name" value="Ub-RnfH"/>
    <property type="match status" value="1"/>
</dbReference>